<keyword evidence="6" id="KW-1185">Reference proteome</keyword>
<keyword evidence="1" id="KW-0805">Transcription regulation</keyword>
<dbReference type="InterPro" id="IPR000524">
    <property type="entry name" value="Tscrpt_reg_HTH_GntR"/>
</dbReference>
<dbReference type="Pfam" id="PF00392">
    <property type="entry name" value="GntR"/>
    <property type="match status" value="1"/>
</dbReference>
<dbReference type="SMART" id="SM00345">
    <property type="entry name" value="HTH_GNTR"/>
    <property type="match status" value="1"/>
</dbReference>
<evidence type="ECO:0000256" key="1">
    <source>
        <dbReference type="ARBA" id="ARBA00023015"/>
    </source>
</evidence>
<dbReference type="RefSeq" id="WP_038568226.1">
    <property type="nucleotide sequence ID" value="NZ_CP008889.1"/>
</dbReference>
<dbReference type="GeneID" id="41841012"/>
<dbReference type="AlphaFoldDB" id="A0A075JG08"/>
<dbReference type="PRINTS" id="PR00035">
    <property type="entry name" value="HTHGNTR"/>
</dbReference>
<name>A0A075JG08_9MICO</name>
<dbReference type="KEGG" id="dni:HX89_07585"/>
<dbReference type="HOGENOM" id="CLU_017584_5_2_11"/>
<sequence>MSEPKISAADAVYREVKGRILDGSIAGGALISEGEISELLDVSRTPVREAFVRLQAEGWMTLYPKRGALVRAVEPREVRDVVEARIAVESRAARSVVEAHEHRDVAIDLGEILRRQRQSLETGDHDDFTETDCVFHTHLVAAGGNAILTEFYERLGERQRRMAARILWKDDRRCRDVLTAHARLVDLVAAGDATGFEQELTAHLHHSYDGLLP</sequence>
<dbReference type="PANTHER" id="PTHR43537">
    <property type="entry name" value="TRANSCRIPTIONAL REGULATOR, GNTR FAMILY"/>
    <property type="match status" value="1"/>
</dbReference>
<dbReference type="Proteomes" id="UP000027986">
    <property type="component" value="Chromosome"/>
</dbReference>
<protein>
    <recommendedName>
        <fullName evidence="4">HTH gntR-type domain-containing protein</fullName>
    </recommendedName>
</protein>
<dbReference type="InterPro" id="IPR036390">
    <property type="entry name" value="WH_DNA-bd_sf"/>
</dbReference>
<gene>
    <name evidence="5" type="ORF">HX89_07585</name>
</gene>
<organism evidence="5 6">
    <name type="scientific">Dermacoccus nishinomiyaensis</name>
    <dbReference type="NCBI Taxonomy" id="1274"/>
    <lineage>
        <taxon>Bacteria</taxon>
        <taxon>Bacillati</taxon>
        <taxon>Actinomycetota</taxon>
        <taxon>Actinomycetes</taxon>
        <taxon>Micrococcales</taxon>
        <taxon>Dermacoccaceae</taxon>
        <taxon>Dermacoccus</taxon>
    </lineage>
</organism>
<evidence type="ECO:0000256" key="2">
    <source>
        <dbReference type="ARBA" id="ARBA00023125"/>
    </source>
</evidence>
<dbReference type="Gene3D" id="1.10.10.10">
    <property type="entry name" value="Winged helix-like DNA-binding domain superfamily/Winged helix DNA-binding domain"/>
    <property type="match status" value="1"/>
</dbReference>
<dbReference type="GO" id="GO:0003677">
    <property type="term" value="F:DNA binding"/>
    <property type="evidence" value="ECO:0007669"/>
    <property type="project" value="UniProtKB-KW"/>
</dbReference>
<dbReference type="eggNOG" id="COG1802">
    <property type="taxonomic scope" value="Bacteria"/>
</dbReference>
<dbReference type="InterPro" id="IPR011711">
    <property type="entry name" value="GntR_C"/>
</dbReference>
<evidence type="ECO:0000313" key="6">
    <source>
        <dbReference type="Proteomes" id="UP000027986"/>
    </source>
</evidence>
<dbReference type="SUPFAM" id="SSF48008">
    <property type="entry name" value="GntR ligand-binding domain-like"/>
    <property type="match status" value="1"/>
</dbReference>
<dbReference type="SUPFAM" id="SSF46785">
    <property type="entry name" value="Winged helix' DNA-binding domain"/>
    <property type="match status" value="1"/>
</dbReference>
<evidence type="ECO:0000313" key="5">
    <source>
        <dbReference type="EMBL" id="AIF40824.1"/>
    </source>
</evidence>
<dbReference type="PANTHER" id="PTHR43537:SF24">
    <property type="entry name" value="GLUCONATE OPERON TRANSCRIPTIONAL REPRESSOR"/>
    <property type="match status" value="1"/>
</dbReference>
<feature type="domain" description="HTH gntR-type" evidence="4">
    <location>
        <begin position="6"/>
        <end position="73"/>
    </location>
</feature>
<evidence type="ECO:0000259" key="4">
    <source>
        <dbReference type="PROSITE" id="PS50949"/>
    </source>
</evidence>
<dbReference type="InterPro" id="IPR008920">
    <property type="entry name" value="TF_FadR/GntR_C"/>
</dbReference>
<proteinExistence type="predicted"/>
<dbReference type="CDD" id="cd07377">
    <property type="entry name" value="WHTH_GntR"/>
    <property type="match status" value="1"/>
</dbReference>
<dbReference type="EMBL" id="CP008889">
    <property type="protein sequence ID" value="AIF40824.1"/>
    <property type="molecule type" value="Genomic_DNA"/>
</dbReference>
<keyword evidence="2" id="KW-0238">DNA-binding</keyword>
<dbReference type="InterPro" id="IPR036388">
    <property type="entry name" value="WH-like_DNA-bd_sf"/>
</dbReference>
<dbReference type="Pfam" id="PF07729">
    <property type="entry name" value="FCD"/>
    <property type="match status" value="1"/>
</dbReference>
<dbReference type="OrthoDB" id="8680240at2"/>
<accession>A0A075JG08</accession>
<keyword evidence="3" id="KW-0804">Transcription</keyword>
<reference evidence="5 6" key="1">
    <citation type="submission" date="2014-07" db="EMBL/GenBank/DDBJ databases">
        <title>Genome Sequencing of Dermacoccus nishinomiyaensis.</title>
        <authorList>
            <person name="Hong K.W."/>
            <person name="Chan K.G."/>
        </authorList>
    </citation>
    <scope>NUCLEOTIDE SEQUENCE [LARGE SCALE GENOMIC DNA]</scope>
    <source>
        <strain evidence="5 6">M25</strain>
    </source>
</reference>
<dbReference type="PROSITE" id="PS50949">
    <property type="entry name" value="HTH_GNTR"/>
    <property type="match status" value="1"/>
</dbReference>
<dbReference type="SMART" id="SM00895">
    <property type="entry name" value="FCD"/>
    <property type="match status" value="1"/>
</dbReference>
<evidence type="ECO:0000256" key="3">
    <source>
        <dbReference type="ARBA" id="ARBA00023163"/>
    </source>
</evidence>
<dbReference type="GO" id="GO:0003700">
    <property type="term" value="F:DNA-binding transcription factor activity"/>
    <property type="evidence" value="ECO:0007669"/>
    <property type="project" value="InterPro"/>
</dbReference>
<dbReference type="Gene3D" id="1.20.120.530">
    <property type="entry name" value="GntR ligand-binding domain-like"/>
    <property type="match status" value="1"/>
</dbReference>